<dbReference type="SUPFAM" id="SSF55961">
    <property type="entry name" value="Bet v1-like"/>
    <property type="match status" value="2"/>
</dbReference>
<evidence type="ECO:0000259" key="8">
    <source>
        <dbReference type="PROSITE" id="PS50848"/>
    </source>
</evidence>
<keyword evidence="3" id="KW-0371">Homeobox</keyword>
<evidence type="ECO:0000313" key="10">
    <source>
        <dbReference type="Proteomes" id="UP001058974"/>
    </source>
</evidence>
<comment type="caution">
    <text evidence="9">The sequence shown here is derived from an EMBL/GenBank/DDBJ whole genome shotgun (WGS) entry which is preliminary data.</text>
</comment>
<dbReference type="Gene3D" id="3.30.530.20">
    <property type="match status" value="1"/>
</dbReference>
<evidence type="ECO:0000256" key="3">
    <source>
        <dbReference type="ARBA" id="ARBA00023155"/>
    </source>
</evidence>
<feature type="region of interest" description="Disordered" evidence="7">
    <location>
        <begin position="47"/>
        <end position="66"/>
    </location>
</feature>
<feature type="non-terminal residue" evidence="9">
    <location>
        <position position="1"/>
    </location>
</feature>
<keyword evidence="5" id="KW-0539">Nucleus</keyword>
<evidence type="ECO:0000256" key="1">
    <source>
        <dbReference type="ARBA" id="ARBA00023015"/>
    </source>
</evidence>
<dbReference type="PANTHER" id="PTHR45654">
    <property type="entry name" value="HOMEOBOX-LEUCINE ZIPPER PROTEIN MERISTEM L1"/>
    <property type="match status" value="1"/>
</dbReference>
<dbReference type="InterPro" id="IPR023393">
    <property type="entry name" value="START-like_dom_sf"/>
</dbReference>
<dbReference type="PROSITE" id="PS50848">
    <property type="entry name" value="START"/>
    <property type="match status" value="1"/>
</dbReference>
<dbReference type="GO" id="GO:0003677">
    <property type="term" value="F:DNA binding"/>
    <property type="evidence" value="ECO:0007669"/>
    <property type="project" value="UniProtKB-KW"/>
</dbReference>
<dbReference type="Pfam" id="PF25797">
    <property type="entry name" value="PDF2_C"/>
    <property type="match status" value="1"/>
</dbReference>
<dbReference type="SMART" id="SM00234">
    <property type="entry name" value="START"/>
    <property type="match status" value="1"/>
</dbReference>
<keyword evidence="6" id="KW-0175">Coiled coil</keyword>
<dbReference type="AlphaFoldDB" id="A0A9D4VLJ1"/>
<keyword evidence="2" id="KW-0238">DNA-binding</keyword>
<dbReference type="GO" id="GO:0008289">
    <property type="term" value="F:lipid binding"/>
    <property type="evidence" value="ECO:0007669"/>
    <property type="project" value="InterPro"/>
</dbReference>
<keyword evidence="1" id="KW-0805">Transcription regulation</keyword>
<keyword evidence="10" id="KW-1185">Reference proteome</keyword>
<dbReference type="Proteomes" id="UP001058974">
    <property type="component" value="Chromosome 7"/>
</dbReference>
<keyword evidence="4" id="KW-0804">Transcription</keyword>
<dbReference type="Gramene" id="Psat07G0221900-T1">
    <property type="protein sequence ID" value="KAI5385532.1"/>
    <property type="gene ID" value="KIW84_072219"/>
</dbReference>
<protein>
    <recommendedName>
        <fullName evidence="8">START domain-containing protein</fullName>
    </recommendedName>
</protein>
<dbReference type="InterPro" id="IPR057993">
    <property type="entry name" value="HD-Zip_IV_C"/>
</dbReference>
<evidence type="ECO:0000256" key="4">
    <source>
        <dbReference type="ARBA" id="ARBA00023163"/>
    </source>
</evidence>
<dbReference type="CDD" id="cd08875">
    <property type="entry name" value="START_ArGLABRA2_like"/>
    <property type="match status" value="1"/>
</dbReference>
<evidence type="ECO:0000256" key="6">
    <source>
        <dbReference type="SAM" id="Coils"/>
    </source>
</evidence>
<sequence>IQNHKSKKYKKGLALQIYFLSKFERMDFSKLPPGGSININFEEYNEEASNQKNKKQNLQSSHNQDQVARFEGIRHQCPHPEQFKHMFQRKPNQIKELIPAEAIQQTIRNSQQQNEVLRQEQERVTNVSGRGRGKRKNTMFSQENSRNVNNEMMIPATKIFTVVPHLASCYKNNHRVESHIDIDIDYDQNYFDVTRESQQTGTSLTHAAEKTVQDDETTHVVNSSDGQNLRVITTTTTAHKQNVSAYSDTYLYEDDVVSNWLFSEDVPSLDHVLRDTSIRGLVPDPNLTSGNHVSTVDKDVVHVLNSASGNHVAVIDKDVVPDPNPASGNHVSTIDKDVLSDPNIASGNHRIAIVDEDIVRDPNLSFGNCIATVDEDIVRDPNLASANHIATNYEDVVPIASDKDVSAFDIAVFGGCLPHPIGMAMESEKKVITETAYNALEELTRMIKLNEPFWFSSTKTGKFILQRETYDNFYKKISVLNGPDARIEASKESLVVSMAGAQLVDMFLDSKKWIALFPTIVKTACTIQVFEHGLPESRDGAMQLMHAKMHILSPLVPTRHTSFLRCCKQIDKDIWVIADVSSLSIRSIFDACIQNVWKFPSGCMIQKLTNDSCRVTWVEHIQVDDKRTTDTFFEKPVCGNNGYRAERWVLTMERMCQRISTSLVPNTSSTDITTRAKRIVMKLAERMLKIFYEALDMASNTDFPKLNTMDSDGVRVCVRKCTDPGTENGVILTASLTFWLSCSPDHVFDFFKDSSRRFQWDVLCEGYPTEEIHRITNGTNPGNFTSIIKTLNVKDEDMRILQECYTHSMESGLVYCPIDTNTMNCAIRGEDCSMLPLLPSGLTISGDGRLSDQNIGKVIGEWYEGSIVTLTYQMLIGKDSKMNSPDLNVLKKINKFVNSAVNKIRDALNCSDY</sequence>
<dbReference type="Pfam" id="PF01852">
    <property type="entry name" value="START"/>
    <property type="match status" value="1"/>
</dbReference>
<evidence type="ECO:0000313" key="9">
    <source>
        <dbReference type="EMBL" id="KAI5385532.1"/>
    </source>
</evidence>
<dbReference type="EMBL" id="JAMSHJ010000007">
    <property type="protein sequence ID" value="KAI5385532.1"/>
    <property type="molecule type" value="Genomic_DNA"/>
</dbReference>
<gene>
    <name evidence="9" type="ORF">KIW84_072219</name>
</gene>
<dbReference type="InterPro" id="IPR042160">
    <property type="entry name" value="HD-Zip_IV"/>
</dbReference>
<evidence type="ECO:0000256" key="7">
    <source>
        <dbReference type="SAM" id="MobiDB-lite"/>
    </source>
</evidence>
<evidence type="ECO:0000256" key="2">
    <source>
        <dbReference type="ARBA" id="ARBA00023125"/>
    </source>
</evidence>
<evidence type="ECO:0000256" key="5">
    <source>
        <dbReference type="ARBA" id="ARBA00023242"/>
    </source>
</evidence>
<feature type="domain" description="START" evidence="8">
    <location>
        <begin position="425"/>
        <end position="661"/>
    </location>
</feature>
<dbReference type="PANTHER" id="PTHR45654:SF9">
    <property type="entry name" value="HOMEOBOX-LEUCINE ZIPPER PROTEIN HDG10-RELATED"/>
    <property type="match status" value="1"/>
</dbReference>
<name>A0A9D4VLJ1_PEA</name>
<reference evidence="9 10" key="1">
    <citation type="journal article" date="2022" name="Nat. Genet.">
        <title>Improved pea reference genome and pan-genome highlight genomic features and evolutionary characteristics.</title>
        <authorList>
            <person name="Yang T."/>
            <person name="Liu R."/>
            <person name="Luo Y."/>
            <person name="Hu S."/>
            <person name="Wang D."/>
            <person name="Wang C."/>
            <person name="Pandey M.K."/>
            <person name="Ge S."/>
            <person name="Xu Q."/>
            <person name="Li N."/>
            <person name="Li G."/>
            <person name="Huang Y."/>
            <person name="Saxena R.K."/>
            <person name="Ji Y."/>
            <person name="Li M."/>
            <person name="Yan X."/>
            <person name="He Y."/>
            <person name="Liu Y."/>
            <person name="Wang X."/>
            <person name="Xiang C."/>
            <person name="Varshney R.K."/>
            <person name="Ding H."/>
            <person name="Gao S."/>
            <person name="Zong X."/>
        </authorList>
    </citation>
    <scope>NUCLEOTIDE SEQUENCE [LARGE SCALE GENOMIC DNA]</scope>
    <source>
        <strain evidence="9 10">cv. Zhongwan 6</strain>
    </source>
</reference>
<feature type="coiled-coil region" evidence="6">
    <location>
        <begin position="100"/>
        <end position="127"/>
    </location>
</feature>
<proteinExistence type="predicted"/>
<dbReference type="InterPro" id="IPR002913">
    <property type="entry name" value="START_lipid-bd_dom"/>
</dbReference>
<accession>A0A9D4VLJ1</accession>
<organism evidence="9 10">
    <name type="scientific">Pisum sativum</name>
    <name type="common">Garden pea</name>
    <name type="synonym">Lathyrus oleraceus</name>
    <dbReference type="NCBI Taxonomy" id="3888"/>
    <lineage>
        <taxon>Eukaryota</taxon>
        <taxon>Viridiplantae</taxon>
        <taxon>Streptophyta</taxon>
        <taxon>Embryophyta</taxon>
        <taxon>Tracheophyta</taxon>
        <taxon>Spermatophyta</taxon>
        <taxon>Magnoliopsida</taxon>
        <taxon>eudicotyledons</taxon>
        <taxon>Gunneridae</taxon>
        <taxon>Pentapetalae</taxon>
        <taxon>rosids</taxon>
        <taxon>fabids</taxon>
        <taxon>Fabales</taxon>
        <taxon>Fabaceae</taxon>
        <taxon>Papilionoideae</taxon>
        <taxon>50 kb inversion clade</taxon>
        <taxon>NPAAA clade</taxon>
        <taxon>Hologalegina</taxon>
        <taxon>IRL clade</taxon>
        <taxon>Fabeae</taxon>
        <taxon>Lathyrus</taxon>
    </lineage>
</organism>